<evidence type="ECO:0000313" key="2">
    <source>
        <dbReference type="EMBL" id="GAA3525213.1"/>
    </source>
</evidence>
<dbReference type="PANTHER" id="PTHR48207">
    <property type="entry name" value="SUCCINATE--HYDROXYMETHYLGLUTARATE COA-TRANSFERASE"/>
    <property type="match status" value="1"/>
</dbReference>
<dbReference type="Pfam" id="PF02515">
    <property type="entry name" value="CoA_transf_3"/>
    <property type="match status" value="1"/>
</dbReference>
<dbReference type="Gene3D" id="3.30.1540.10">
    <property type="entry name" value="formyl-coa transferase, domain 3"/>
    <property type="match status" value="1"/>
</dbReference>
<sequence>MGTLPLEDITVVGLEQAVAAPLATRQLADLGARVVKIERPGGGDFARAYDDVVGGQSSVFVWLNRGKESVQLDLKSSAGRQVLEEILGYADVLVANLSPRVLGDLRLTADALQARHPNLVACTISGYAADGPQPGKKAYDALIQAETGLMSVTGLPGSPAKTGISVADIAAGSFAFSGVLAALRHRDRTGEALPVHVPLFGALAEWMAYPLYYTVHSGRAPVPMGAAHPTIAPYGPVATAEGRLLMIAVQNDREWRRLCLDVLHRPDLFEDPRLRTNSSRVAHRAHLDELLDGAGRQLPEAKLIARLDAAEIAWARLNDVAGLAGHPELAPAPRWLTTAIPGGEVATLAPVATPGGRLAGGGAVPAPGQHTEPVLAELAARRKGSA</sequence>
<dbReference type="Proteomes" id="UP001500689">
    <property type="component" value="Unassembled WGS sequence"/>
</dbReference>
<organism evidence="2 3">
    <name type="scientific">Amycolatopsis ultiminotia</name>
    <dbReference type="NCBI Taxonomy" id="543629"/>
    <lineage>
        <taxon>Bacteria</taxon>
        <taxon>Bacillati</taxon>
        <taxon>Actinomycetota</taxon>
        <taxon>Actinomycetes</taxon>
        <taxon>Pseudonocardiales</taxon>
        <taxon>Pseudonocardiaceae</taxon>
        <taxon>Amycolatopsis</taxon>
    </lineage>
</organism>
<dbReference type="InterPro" id="IPR050483">
    <property type="entry name" value="CoA-transferase_III_domain"/>
</dbReference>
<dbReference type="InterPro" id="IPR003673">
    <property type="entry name" value="CoA-Trfase_fam_III"/>
</dbReference>
<evidence type="ECO:0000313" key="3">
    <source>
        <dbReference type="Proteomes" id="UP001500689"/>
    </source>
</evidence>
<evidence type="ECO:0000256" key="1">
    <source>
        <dbReference type="ARBA" id="ARBA00022679"/>
    </source>
</evidence>
<dbReference type="RefSeq" id="WP_344854770.1">
    <property type="nucleotide sequence ID" value="NZ_BAAAZN010000001.1"/>
</dbReference>
<dbReference type="EMBL" id="BAAAZN010000001">
    <property type="protein sequence ID" value="GAA3525213.1"/>
    <property type="molecule type" value="Genomic_DNA"/>
</dbReference>
<comment type="caution">
    <text evidence="2">The sequence shown here is derived from an EMBL/GenBank/DDBJ whole genome shotgun (WGS) entry which is preliminary data.</text>
</comment>
<dbReference type="Gene3D" id="3.40.50.10540">
    <property type="entry name" value="Crotonobetainyl-coa:carnitine coa-transferase, domain 1"/>
    <property type="match status" value="1"/>
</dbReference>
<dbReference type="SUPFAM" id="SSF89796">
    <property type="entry name" value="CoA-transferase family III (CaiB/BaiF)"/>
    <property type="match status" value="1"/>
</dbReference>
<dbReference type="InterPro" id="IPR044855">
    <property type="entry name" value="CoA-Trfase_III_dom3_sf"/>
</dbReference>
<reference evidence="3" key="1">
    <citation type="journal article" date="2019" name="Int. J. Syst. Evol. Microbiol.">
        <title>The Global Catalogue of Microorganisms (GCM) 10K type strain sequencing project: providing services to taxonomists for standard genome sequencing and annotation.</title>
        <authorList>
            <consortium name="The Broad Institute Genomics Platform"/>
            <consortium name="The Broad Institute Genome Sequencing Center for Infectious Disease"/>
            <person name="Wu L."/>
            <person name="Ma J."/>
        </authorList>
    </citation>
    <scope>NUCLEOTIDE SEQUENCE [LARGE SCALE GENOMIC DNA]</scope>
    <source>
        <strain evidence="3">JCM 16898</strain>
    </source>
</reference>
<keyword evidence="1" id="KW-0808">Transferase</keyword>
<protein>
    <submittedName>
        <fullName evidence="2">CaiB/BaiF CoA-transferase family protein</fullName>
    </submittedName>
</protein>
<gene>
    <name evidence="2" type="ORF">GCM10022222_05040</name>
</gene>
<name>A0ABP6UY70_9PSEU</name>
<dbReference type="PANTHER" id="PTHR48207:SF3">
    <property type="entry name" value="SUCCINATE--HYDROXYMETHYLGLUTARATE COA-TRANSFERASE"/>
    <property type="match status" value="1"/>
</dbReference>
<keyword evidence="3" id="KW-1185">Reference proteome</keyword>
<proteinExistence type="predicted"/>
<accession>A0ABP6UY70</accession>
<dbReference type="InterPro" id="IPR023606">
    <property type="entry name" value="CoA-Trfase_III_dom_1_sf"/>
</dbReference>